<protein>
    <submittedName>
        <fullName evidence="2">F-box domain-containing protein</fullName>
    </submittedName>
</protein>
<gene>
    <name evidence="2" type="ORF">MSAN_00614200</name>
</gene>
<feature type="compositionally biased region" description="Basic and acidic residues" evidence="1">
    <location>
        <begin position="314"/>
        <end position="330"/>
    </location>
</feature>
<organism evidence="2 3">
    <name type="scientific">Mycena sanguinolenta</name>
    <dbReference type="NCBI Taxonomy" id="230812"/>
    <lineage>
        <taxon>Eukaryota</taxon>
        <taxon>Fungi</taxon>
        <taxon>Dikarya</taxon>
        <taxon>Basidiomycota</taxon>
        <taxon>Agaricomycotina</taxon>
        <taxon>Agaricomycetes</taxon>
        <taxon>Agaricomycetidae</taxon>
        <taxon>Agaricales</taxon>
        <taxon>Marasmiineae</taxon>
        <taxon>Mycenaceae</taxon>
        <taxon>Mycena</taxon>
    </lineage>
</organism>
<evidence type="ECO:0000313" key="3">
    <source>
        <dbReference type="Proteomes" id="UP000623467"/>
    </source>
</evidence>
<reference evidence="2" key="1">
    <citation type="submission" date="2020-05" db="EMBL/GenBank/DDBJ databases">
        <title>Mycena genomes resolve the evolution of fungal bioluminescence.</title>
        <authorList>
            <person name="Tsai I.J."/>
        </authorList>
    </citation>
    <scope>NUCLEOTIDE SEQUENCE</scope>
    <source>
        <strain evidence="2">160909Yilan</strain>
    </source>
</reference>
<dbReference type="EMBL" id="JACAZH010000004">
    <property type="protein sequence ID" value="KAF7369852.1"/>
    <property type="molecule type" value="Genomic_DNA"/>
</dbReference>
<accession>A0A8H7DEB3</accession>
<dbReference type="OrthoDB" id="5354526at2759"/>
<evidence type="ECO:0000256" key="1">
    <source>
        <dbReference type="SAM" id="MobiDB-lite"/>
    </source>
</evidence>
<dbReference type="InterPro" id="IPR032675">
    <property type="entry name" value="LRR_dom_sf"/>
</dbReference>
<feature type="region of interest" description="Disordered" evidence="1">
    <location>
        <begin position="302"/>
        <end position="330"/>
    </location>
</feature>
<dbReference type="Gene3D" id="3.80.10.10">
    <property type="entry name" value="Ribonuclease Inhibitor"/>
    <property type="match status" value="1"/>
</dbReference>
<sequence>MAHGRLPGDLYSTLQNLPSLAHLELEGCEIPPYFSPNPAAPIPVTTLTMSESVARTYLDPKLDDLEETLELNLIDDLQIIPFTCLLPNLRELTTDDIDVELPSGVPAQLTSFTLNLPYCSGNQSTLNAVLQGMPNLAHLSVSISSSTQYDSSAPVSTQPQPSVSLPSLRTLSVPWPAAGYILPGALLMHLRVTSPIPTTGAALSVLERPFGTGAPVRDAALYLHTWDDEVILAATRCLPDCEALEIVSQHGAPSDKFLFDLGIQHLPLLQNLKTLGVFACPPPPPPPTLPTRRWIQVDLMSDDEDEEEPPAMSEAERQRARQRELERAANEQECVRVWARYNRHLGRVQLGGLEAEVRTWLRDTE</sequence>
<evidence type="ECO:0000313" key="2">
    <source>
        <dbReference type="EMBL" id="KAF7369852.1"/>
    </source>
</evidence>
<dbReference type="AlphaFoldDB" id="A0A8H7DEB3"/>
<dbReference type="SUPFAM" id="SSF52047">
    <property type="entry name" value="RNI-like"/>
    <property type="match status" value="1"/>
</dbReference>
<dbReference type="Proteomes" id="UP000623467">
    <property type="component" value="Unassembled WGS sequence"/>
</dbReference>
<proteinExistence type="predicted"/>
<keyword evidence="3" id="KW-1185">Reference proteome</keyword>
<comment type="caution">
    <text evidence="2">The sequence shown here is derived from an EMBL/GenBank/DDBJ whole genome shotgun (WGS) entry which is preliminary data.</text>
</comment>
<name>A0A8H7DEB3_9AGAR</name>